<dbReference type="Proteomes" id="UP000198280">
    <property type="component" value="Unassembled WGS sequence"/>
</dbReference>
<name>A0A239NYW7_9ACTN</name>
<reference evidence="5 6" key="1">
    <citation type="submission" date="2017-06" db="EMBL/GenBank/DDBJ databases">
        <authorList>
            <person name="Kim H.J."/>
            <person name="Triplett B.A."/>
        </authorList>
    </citation>
    <scope>NUCLEOTIDE SEQUENCE [LARGE SCALE GENOMIC DNA]</scope>
    <source>
        <strain evidence="5 6">CGMCC 4.1858</strain>
    </source>
</reference>
<organism evidence="5 6">
    <name type="scientific">Actinacidiphila glaucinigra</name>
    <dbReference type="NCBI Taxonomy" id="235986"/>
    <lineage>
        <taxon>Bacteria</taxon>
        <taxon>Bacillati</taxon>
        <taxon>Actinomycetota</taxon>
        <taxon>Actinomycetes</taxon>
        <taxon>Kitasatosporales</taxon>
        <taxon>Streptomycetaceae</taxon>
        <taxon>Actinacidiphila</taxon>
    </lineage>
</organism>
<feature type="domain" description="HTH araC/xylS-type" evidence="4">
    <location>
        <begin position="215"/>
        <end position="316"/>
    </location>
</feature>
<keyword evidence="2" id="KW-0238">DNA-binding</keyword>
<dbReference type="Pfam" id="PF14525">
    <property type="entry name" value="AraC_binding_2"/>
    <property type="match status" value="1"/>
</dbReference>
<dbReference type="SMART" id="SM00342">
    <property type="entry name" value="HTH_ARAC"/>
    <property type="match status" value="1"/>
</dbReference>
<dbReference type="GO" id="GO:0003700">
    <property type="term" value="F:DNA-binding transcription factor activity"/>
    <property type="evidence" value="ECO:0007669"/>
    <property type="project" value="InterPro"/>
</dbReference>
<gene>
    <name evidence="5" type="ORF">SAMN05216252_1602</name>
</gene>
<dbReference type="InterPro" id="IPR009057">
    <property type="entry name" value="Homeodomain-like_sf"/>
</dbReference>
<protein>
    <submittedName>
        <fullName evidence="5">Transcriptional regulator, AraC family</fullName>
    </submittedName>
</protein>
<dbReference type="PROSITE" id="PS01124">
    <property type="entry name" value="HTH_ARAC_FAMILY_2"/>
    <property type="match status" value="1"/>
</dbReference>
<dbReference type="OrthoDB" id="9799345at2"/>
<dbReference type="InterPro" id="IPR035418">
    <property type="entry name" value="AraC-bd_2"/>
</dbReference>
<evidence type="ECO:0000259" key="4">
    <source>
        <dbReference type="PROSITE" id="PS01124"/>
    </source>
</evidence>
<dbReference type="AlphaFoldDB" id="A0A239NYW7"/>
<keyword evidence="3" id="KW-0804">Transcription</keyword>
<dbReference type="RefSeq" id="WP_089229432.1">
    <property type="nucleotide sequence ID" value="NZ_FZOF01000060.1"/>
</dbReference>
<evidence type="ECO:0000256" key="2">
    <source>
        <dbReference type="ARBA" id="ARBA00023125"/>
    </source>
</evidence>
<evidence type="ECO:0000313" key="6">
    <source>
        <dbReference type="Proteomes" id="UP000198280"/>
    </source>
</evidence>
<dbReference type="PANTHER" id="PTHR46796">
    <property type="entry name" value="HTH-TYPE TRANSCRIPTIONAL ACTIVATOR RHAS-RELATED"/>
    <property type="match status" value="1"/>
</dbReference>
<evidence type="ECO:0000313" key="5">
    <source>
        <dbReference type="EMBL" id="SNT60036.1"/>
    </source>
</evidence>
<dbReference type="EMBL" id="FZOF01000060">
    <property type="protein sequence ID" value="SNT60036.1"/>
    <property type="molecule type" value="Genomic_DNA"/>
</dbReference>
<dbReference type="Pfam" id="PF12833">
    <property type="entry name" value="HTH_18"/>
    <property type="match status" value="1"/>
</dbReference>
<keyword evidence="6" id="KW-1185">Reference proteome</keyword>
<sequence>MIKAFRTDVLPPDEREEYWTDAVHQAVTRLDIRPHPDAPVGGALWSVEVGSIHVGHVEAGPQRMARTRGIIANDAGNALIVSLQEAGSSVVSQGGRETLLATGELVLLDSRRPFLRIFPGSFRQNIAAVPLELLDVPDSLLARVTGRTYSPTHYIGGILASFVSRLAAAAESSACMSDTNQYLQRGLTDVLTALVAHEGRLDADVTPTAEETLRQLVRDYVRTHLNRPELSPVMIAAAHHMSVRYLHKLFQGEEMTIGRWIQHQRLEASREDLARPDLAGLTVEAIAQRRGFASPAHFSRIFRVAYGMSPVTWRRMAGG</sequence>
<dbReference type="PANTHER" id="PTHR46796:SF6">
    <property type="entry name" value="ARAC SUBFAMILY"/>
    <property type="match status" value="1"/>
</dbReference>
<dbReference type="InterPro" id="IPR050204">
    <property type="entry name" value="AraC_XylS_family_regulators"/>
</dbReference>
<proteinExistence type="predicted"/>
<evidence type="ECO:0000256" key="1">
    <source>
        <dbReference type="ARBA" id="ARBA00023015"/>
    </source>
</evidence>
<dbReference type="Gene3D" id="1.10.10.60">
    <property type="entry name" value="Homeodomain-like"/>
    <property type="match status" value="1"/>
</dbReference>
<dbReference type="InterPro" id="IPR018060">
    <property type="entry name" value="HTH_AraC"/>
</dbReference>
<evidence type="ECO:0000256" key="3">
    <source>
        <dbReference type="ARBA" id="ARBA00023163"/>
    </source>
</evidence>
<accession>A0A239NYW7</accession>
<keyword evidence="1" id="KW-0805">Transcription regulation</keyword>
<dbReference type="SUPFAM" id="SSF46689">
    <property type="entry name" value="Homeodomain-like"/>
    <property type="match status" value="1"/>
</dbReference>
<dbReference type="GO" id="GO:0043565">
    <property type="term" value="F:sequence-specific DNA binding"/>
    <property type="evidence" value="ECO:0007669"/>
    <property type="project" value="InterPro"/>
</dbReference>